<dbReference type="EMBL" id="FNQC01000019">
    <property type="protein sequence ID" value="SDZ51687.1"/>
    <property type="molecule type" value="Genomic_DNA"/>
</dbReference>
<dbReference type="RefSeq" id="WP_019600162.1">
    <property type="nucleotide sequence ID" value="NZ_FNQC01000019.1"/>
</dbReference>
<organism evidence="1 2">
    <name type="scientific">Rhodonellum ikkaensis</name>
    <dbReference type="NCBI Taxonomy" id="336829"/>
    <lineage>
        <taxon>Bacteria</taxon>
        <taxon>Pseudomonadati</taxon>
        <taxon>Bacteroidota</taxon>
        <taxon>Cytophagia</taxon>
        <taxon>Cytophagales</taxon>
        <taxon>Cytophagaceae</taxon>
        <taxon>Rhodonellum</taxon>
    </lineage>
</organism>
<gene>
    <name evidence="1" type="ORF">SAMN05444412_11953</name>
</gene>
<evidence type="ECO:0000313" key="2">
    <source>
        <dbReference type="Proteomes" id="UP000199663"/>
    </source>
</evidence>
<proteinExistence type="predicted"/>
<sequence>MYPYNTKLKTQRFKVSRWHVTSWHDLIWEDAISNEILDRLIQISHRKERKGESLMKKCKTVSLIDCKTQPIFRRVNIVRNIHLMSDREIQNCTRIKEGDLALNSLGNITKTIPLLKKFLTINFQLFITDFAV</sequence>
<keyword evidence="2" id="KW-1185">Reference proteome</keyword>
<comment type="caution">
    <text evidence="1">The sequence shown here is derived from an EMBL/GenBank/DDBJ whole genome shotgun (WGS) entry which is preliminary data.</text>
</comment>
<dbReference type="Proteomes" id="UP000199663">
    <property type="component" value="Unassembled WGS sequence"/>
</dbReference>
<accession>A0A1H3TNU2</accession>
<name>A0A1H3TNU2_9BACT</name>
<evidence type="ECO:0000313" key="1">
    <source>
        <dbReference type="EMBL" id="SDZ51687.1"/>
    </source>
</evidence>
<protein>
    <submittedName>
        <fullName evidence="1">Uncharacterized protein</fullName>
    </submittedName>
</protein>
<reference evidence="1 2" key="1">
    <citation type="submission" date="2016-10" db="EMBL/GenBank/DDBJ databases">
        <authorList>
            <person name="Varghese N."/>
            <person name="Submissions S."/>
        </authorList>
    </citation>
    <scope>NUCLEOTIDE SEQUENCE [LARGE SCALE GENOMIC DNA]</scope>
    <source>
        <strain evidence="1 2">DSM 17997</strain>
    </source>
</reference>